<reference evidence="2" key="1">
    <citation type="journal article" date="2022" name="bioRxiv">
        <title>Sequencing and chromosome-scale assembly of the giantPleurodeles waltlgenome.</title>
        <authorList>
            <person name="Brown T."/>
            <person name="Elewa A."/>
            <person name="Iarovenko S."/>
            <person name="Subramanian E."/>
            <person name="Araus A.J."/>
            <person name="Petzold A."/>
            <person name="Susuki M."/>
            <person name="Suzuki K.-i.T."/>
            <person name="Hayashi T."/>
            <person name="Toyoda A."/>
            <person name="Oliveira C."/>
            <person name="Osipova E."/>
            <person name="Leigh N.D."/>
            <person name="Simon A."/>
            <person name="Yun M.H."/>
        </authorList>
    </citation>
    <scope>NUCLEOTIDE SEQUENCE</scope>
    <source>
        <strain evidence="2">20211129_DDA</strain>
        <tissue evidence="2">Liver</tissue>
    </source>
</reference>
<protein>
    <submittedName>
        <fullName evidence="2">Uncharacterized protein</fullName>
    </submittedName>
</protein>
<name>A0AAV7V0K4_PLEWA</name>
<gene>
    <name evidence="2" type="ORF">NDU88_004198</name>
</gene>
<dbReference type="Proteomes" id="UP001066276">
    <property type="component" value="Chromosome 2_2"/>
</dbReference>
<sequence length="98" mass="11323">MYEEPARFRHRLRAAVLSHFYRDLQSPTFASVEQEQGRRSVLHVFSSADAVLFLLCLTRKRVEPIRKLFTFRLAHRVFIISATGLASVIARWDSNSAC</sequence>
<evidence type="ECO:0000256" key="1">
    <source>
        <dbReference type="SAM" id="Phobius"/>
    </source>
</evidence>
<evidence type="ECO:0000313" key="2">
    <source>
        <dbReference type="EMBL" id="KAJ1194913.1"/>
    </source>
</evidence>
<keyword evidence="1" id="KW-1133">Transmembrane helix</keyword>
<keyword evidence="1" id="KW-0812">Transmembrane</keyword>
<feature type="transmembrane region" description="Helical" evidence="1">
    <location>
        <begin position="69"/>
        <end position="92"/>
    </location>
</feature>
<organism evidence="2 3">
    <name type="scientific">Pleurodeles waltl</name>
    <name type="common">Iberian ribbed newt</name>
    <dbReference type="NCBI Taxonomy" id="8319"/>
    <lineage>
        <taxon>Eukaryota</taxon>
        <taxon>Metazoa</taxon>
        <taxon>Chordata</taxon>
        <taxon>Craniata</taxon>
        <taxon>Vertebrata</taxon>
        <taxon>Euteleostomi</taxon>
        <taxon>Amphibia</taxon>
        <taxon>Batrachia</taxon>
        <taxon>Caudata</taxon>
        <taxon>Salamandroidea</taxon>
        <taxon>Salamandridae</taxon>
        <taxon>Pleurodelinae</taxon>
        <taxon>Pleurodeles</taxon>
    </lineage>
</organism>
<dbReference type="EMBL" id="JANPWB010000004">
    <property type="protein sequence ID" value="KAJ1194913.1"/>
    <property type="molecule type" value="Genomic_DNA"/>
</dbReference>
<evidence type="ECO:0000313" key="3">
    <source>
        <dbReference type="Proteomes" id="UP001066276"/>
    </source>
</evidence>
<keyword evidence="1" id="KW-0472">Membrane</keyword>
<keyword evidence="3" id="KW-1185">Reference proteome</keyword>
<comment type="caution">
    <text evidence="2">The sequence shown here is derived from an EMBL/GenBank/DDBJ whole genome shotgun (WGS) entry which is preliminary data.</text>
</comment>
<dbReference type="AlphaFoldDB" id="A0AAV7V0K4"/>
<proteinExistence type="predicted"/>
<accession>A0AAV7V0K4</accession>